<keyword evidence="3" id="KW-1185">Reference proteome</keyword>
<feature type="region of interest" description="Disordered" evidence="1">
    <location>
        <begin position="956"/>
        <end position="981"/>
    </location>
</feature>
<feature type="compositionally biased region" description="Polar residues" evidence="1">
    <location>
        <begin position="17"/>
        <end position="26"/>
    </location>
</feature>
<feature type="compositionally biased region" description="Polar residues" evidence="1">
    <location>
        <begin position="1070"/>
        <end position="1079"/>
    </location>
</feature>
<evidence type="ECO:0000313" key="2">
    <source>
        <dbReference type="EMBL" id="KZC04308.1"/>
    </source>
</evidence>
<feature type="compositionally biased region" description="Basic and acidic residues" evidence="1">
    <location>
        <begin position="203"/>
        <end position="217"/>
    </location>
</feature>
<feature type="region of interest" description="Disordered" evidence="1">
    <location>
        <begin position="751"/>
        <end position="792"/>
    </location>
</feature>
<protein>
    <submittedName>
        <fullName evidence="2">Uncharacterized protein</fullName>
    </submittedName>
</protein>
<feature type="region of interest" description="Disordered" evidence="1">
    <location>
        <begin position="603"/>
        <end position="638"/>
    </location>
</feature>
<feature type="region of interest" description="Disordered" evidence="1">
    <location>
        <begin position="1144"/>
        <end position="1176"/>
    </location>
</feature>
<feature type="compositionally biased region" description="Polar residues" evidence="1">
    <location>
        <begin position="220"/>
        <end position="244"/>
    </location>
</feature>
<sequence length="1250" mass="140379">MAVNMEVDKSMSEEIDTQLSASNSIEFNDGTRRKDNENVRDLEHSYSSPENKTFDSDKCDRTIIYTELDDPEIYTNDLDGNRVLKNEEKEDSIENKNRELSEDTKILKNDCKDQRSDTTSKNSTDNHVSQAPLAFTIDFGNKEVDTTRYQNLFERYSARHKRNLSTSKVEINTRKSGTSFSSKLPQKQKVSSTHSEGYFSSEDDTRKKTDQLSEKLKQLGSKSILKSSNAGKKSESSVKVSNFQNKQDLMTRSFEQSKQNKFPHQNLSLELNYMEKTNRPSYWLPQKSATINDLSRIQCNNYDDTTGEKMYTKNIDQEDDYENSSDNEKVSNISYARNKHINAKEHSLSSVGYTLEVDPNETVETNIDAFNVSNIDARSDGGVSEAGTYTIHKDYTDEEKARMDIDKVFSVGILTEGESNEACIHSFKMSVSRDNSTWISEWATQVAEHNSLPPAIGGPTGRTPPLSPSKIPSPIHTRSQRLSRSRNEQSDSSLDAESYLRIKERIGLVSNQHTLIDSGGESDDDTSNSYNTPPHSSQRTPVHGALTRRGSLSESLFRRINTSETRRSLRKYLNSNKSKTEDANAELSSPSIDFASLHLGRRSSSLDRREYTSDTTESNTSRRSSMKNFQDDETKYTTSPILSRLRPSTPKLTNSPIVSRKTVTTIVNSPMLERTKHLTKSSPQAKNIGYFTCVENSPYMLRKSNSTASYHEGNTGFNNKDTLTNSNSVLQNSPNLQRNVNIQRSCSNANIRNIKSQGQSSRRSSFNSSDIDRTSSGGRCLVASDSSSETGEQQIKSFVASASSGIKLNRAFSIRRARLNCESDTTPNTTPEERRKRAQSEVKTVASSVNKQQNYHRSRASNMNTHSKEPLKKSEPTKPRAVSLSRTDSTRLSMRVPKSVHHATITQRPNQKVNKDQKSGRSNSTLTSKEVEFQNWKRRKSYDPMKAAAEGRKKLIDNSKKHHSTEDSTGKHDNSVLRSASFHGTGGTLSLANEWSDNEINFAQNDNQVPPPSSPQLESDSDLETSYYLQATQNVVSAMSARITVRRSPLVDSDNESDEDTSHSLHKNMSKTLHQPSDTESSDDRQPNRQNVISNTKYNRAFSLRRARLESQPTKLPTNINNKKLVTHDTRGKSESITSISRTDSGRFSMRSNRTSNTGPKIKPKETKKSATPNAREVEMQNWKRRKSYDPMKAAMEGKRKAGLVKKNTNANLSPSHVARSRSFHGSSGFGVSDWSDEELAISADEAAAY</sequence>
<feature type="compositionally biased region" description="Low complexity" evidence="1">
    <location>
        <begin position="1224"/>
        <end position="1233"/>
    </location>
</feature>
<gene>
    <name evidence="2" type="ORF">WN55_02669</name>
</gene>
<feature type="compositionally biased region" description="Basic and acidic residues" evidence="1">
    <location>
        <begin position="89"/>
        <end position="118"/>
    </location>
</feature>
<feature type="compositionally biased region" description="Basic and acidic residues" evidence="1">
    <location>
        <begin position="956"/>
        <end position="975"/>
    </location>
</feature>
<dbReference type="Proteomes" id="UP000076502">
    <property type="component" value="Unassembled WGS sequence"/>
</dbReference>
<feature type="region of interest" description="Disordered" evidence="1">
    <location>
        <begin position="513"/>
        <end position="554"/>
    </location>
</feature>
<organism evidence="2 3">
    <name type="scientific">Dufourea novaeangliae</name>
    <name type="common">Sweat bee</name>
    <dbReference type="NCBI Taxonomy" id="178035"/>
    <lineage>
        <taxon>Eukaryota</taxon>
        <taxon>Metazoa</taxon>
        <taxon>Ecdysozoa</taxon>
        <taxon>Arthropoda</taxon>
        <taxon>Hexapoda</taxon>
        <taxon>Insecta</taxon>
        <taxon>Pterygota</taxon>
        <taxon>Neoptera</taxon>
        <taxon>Endopterygota</taxon>
        <taxon>Hymenoptera</taxon>
        <taxon>Apocrita</taxon>
        <taxon>Aculeata</taxon>
        <taxon>Apoidea</taxon>
        <taxon>Anthophila</taxon>
        <taxon>Halictidae</taxon>
        <taxon>Rophitinae</taxon>
        <taxon>Dufourea</taxon>
    </lineage>
</organism>
<feature type="region of interest" description="Disordered" evidence="1">
    <location>
        <begin position="89"/>
        <end position="127"/>
    </location>
</feature>
<name>A0A154NZ80_DUFNO</name>
<feature type="region of interest" description="Disordered" evidence="1">
    <location>
        <begin position="711"/>
        <end position="738"/>
    </location>
</feature>
<dbReference type="AlphaFoldDB" id="A0A154NZ80"/>
<reference evidence="2 3" key="1">
    <citation type="submission" date="2015-07" db="EMBL/GenBank/DDBJ databases">
        <title>The genome of Dufourea novaeangliae.</title>
        <authorList>
            <person name="Pan H."/>
            <person name="Kapheim K."/>
        </authorList>
    </citation>
    <scope>NUCLEOTIDE SEQUENCE [LARGE SCALE GENOMIC DNA]</scope>
    <source>
        <strain evidence="2">0120121106</strain>
        <tissue evidence="2">Whole body</tissue>
    </source>
</reference>
<feature type="compositionally biased region" description="Basic and acidic residues" evidence="1">
    <location>
        <begin position="1"/>
        <end position="12"/>
    </location>
</feature>
<feature type="region of interest" description="Disordered" evidence="1">
    <location>
        <begin position="1002"/>
        <end position="1022"/>
    </location>
</feature>
<feature type="compositionally biased region" description="Low complexity" evidence="1">
    <location>
        <begin position="756"/>
        <end position="769"/>
    </location>
</feature>
<feature type="region of interest" description="Disordered" evidence="1">
    <location>
        <begin position="176"/>
        <end position="244"/>
    </location>
</feature>
<dbReference type="OrthoDB" id="5822793at2759"/>
<feature type="compositionally biased region" description="Basic and acidic residues" evidence="1">
    <location>
        <begin position="866"/>
        <end position="878"/>
    </location>
</feature>
<feature type="region of interest" description="Disordered" evidence="1">
    <location>
        <begin position="1208"/>
        <end position="1235"/>
    </location>
</feature>
<feature type="region of interest" description="Disordered" evidence="1">
    <location>
        <begin position="1049"/>
        <end position="1100"/>
    </location>
</feature>
<accession>A0A154NZ80</accession>
<evidence type="ECO:0000313" key="3">
    <source>
        <dbReference type="Proteomes" id="UP000076502"/>
    </source>
</evidence>
<feature type="region of interest" description="Disordered" evidence="1">
    <location>
        <begin position="450"/>
        <end position="496"/>
    </location>
</feature>
<proteinExistence type="predicted"/>
<feature type="compositionally biased region" description="Polar residues" evidence="1">
    <location>
        <begin position="715"/>
        <end position="738"/>
    </location>
</feature>
<feature type="compositionally biased region" description="Polar residues" evidence="1">
    <location>
        <begin position="527"/>
        <end position="540"/>
    </location>
</feature>
<feature type="compositionally biased region" description="Basic and acidic residues" evidence="1">
    <location>
        <begin position="29"/>
        <end position="44"/>
    </location>
</feature>
<feature type="compositionally biased region" description="Basic and acidic residues" evidence="1">
    <location>
        <begin position="831"/>
        <end position="840"/>
    </location>
</feature>
<feature type="compositionally biased region" description="Polar residues" evidence="1">
    <location>
        <begin position="613"/>
        <end position="628"/>
    </location>
</feature>
<feature type="region of interest" description="Disordered" evidence="1">
    <location>
        <begin position="819"/>
        <end position="932"/>
    </location>
</feature>
<dbReference type="EMBL" id="KQ434778">
    <property type="protein sequence ID" value="KZC04308.1"/>
    <property type="molecule type" value="Genomic_DNA"/>
</dbReference>
<dbReference type="STRING" id="178035.A0A154NZ80"/>
<dbReference type="OMA" id="WISEWAT"/>
<feature type="compositionally biased region" description="Polar residues" evidence="1">
    <location>
        <begin position="176"/>
        <end position="195"/>
    </location>
</feature>
<evidence type="ECO:0000256" key="1">
    <source>
        <dbReference type="SAM" id="MobiDB-lite"/>
    </source>
</evidence>
<feature type="compositionally biased region" description="Polar residues" evidence="1">
    <location>
        <begin position="841"/>
        <end position="853"/>
    </location>
</feature>
<feature type="region of interest" description="Disordered" evidence="1">
    <location>
        <begin position="1"/>
        <end position="57"/>
    </location>
</feature>
<feature type="compositionally biased region" description="Polar residues" evidence="1">
    <location>
        <begin position="1088"/>
        <end position="1098"/>
    </location>
</feature>
<feature type="compositionally biased region" description="Polar residues" evidence="1">
    <location>
        <begin position="1150"/>
        <end position="1159"/>
    </location>
</feature>